<feature type="transmembrane region" description="Helical" evidence="1">
    <location>
        <begin position="369"/>
        <end position="389"/>
    </location>
</feature>
<dbReference type="InterPro" id="IPR001036">
    <property type="entry name" value="Acrflvin-R"/>
</dbReference>
<protein>
    <submittedName>
        <fullName evidence="2">Efflux RND transporter permease subunit</fullName>
    </submittedName>
</protein>
<dbReference type="Gene3D" id="3.30.70.1320">
    <property type="entry name" value="Multidrug efflux transporter AcrB pore domain like"/>
    <property type="match status" value="1"/>
</dbReference>
<feature type="transmembrane region" description="Helical" evidence="1">
    <location>
        <begin position="467"/>
        <end position="486"/>
    </location>
</feature>
<dbReference type="InterPro" id="IPR027463">
    <property type="entry name" value="AcrB_DN_DC_subdom"/>
</dbReference>
<dbReference type="PANTHER" id="PTHR32063">
    <property type="match status" value="1"/>
</dbReference>
<comment type="caution">
    <text evidence="2">The sequence shown here is derived from an EMBL/GenBank/DDBJ whole genome shotgun (WGS) entry which is preliminary data.</text>
</comment>
<dbReference type="SUPFAM" id="SSF82866">
    <property type="entry name" value="Multidrug efflux transporter AcrB transmembrane domain"/>
    <property type="match status" value="2"/>
</dbReference>
<dbReference type="Pfam" id="PF00873">
    <property type="entry name" value="ACR_tran"/>
    <property type="match status" value="1"/>
</dbReference>
<dbReference type="Gene3D" id="1.20.1640.10">
    <property type="entry name" value="Multidrug efflux transporter AcrB transmembrane domain"/>
    <property type="match status" value="2"/>
</dbReference>
<reference evidence="2 3" key="1">
    <citation type="submission" date="2020-03" db="EMBL/GenBank/DDBJ databases">
        <title>Draft genome sequence of environmentally isolated violet-colored cultures.</title>
        <authorList>
            <person name="Wilson H.S."/>
        </authorList>
    </citation>
    <scope>NUCLEOTIDE SEQUENCE [LARGE SCALE GENOMIC DNA]</scope>
    <source>
        <strain evidence="2 3">HSC-16F04</strain>
    </source>
</reference>
<dbReference type="Gene3D" id="3.30.70.1430">
    <property type="entry name" value="Multidrug efflux transporter AcrB pore domain"/>
    <property type="match status" value="2"/>
</dbReference>
<keyword evidence="3" id="KW-1185">Reference proteome</keyword>
<keyword evidence="1" id="KW-1133">Transmembrane helix</keyword>
<feature type="transmembrane region" description="Helical" evidence="1">
    <location>
        <begin position="498"/>
        <end position="520"/>
    </location>
</feature>
<dbReference type="SUPFAM" id="SSF82693">
    <property type="entry name" value="Multidrug efflux transporter AcrB pore domain, PN1, PN2, PC1 and PC2 subdomains"/>
    <property type="match status" value="3"/>
</dbReference>
<proteinExistence type="predicted"/>
<evidence type="ECO:0000313" key="2">
    <source>
        <dbReference type="EMBL" id="NHQ85158.1"/>
    </source>
</evidence>
<name>A0ABX0KY63_9NEIS</name>
<dbReference type="PRINTS" id="PR00702">
    <property type="entry name" value="ACRIFLAVINRP"/>
</dbReference>
<dbReference type="Gene3D" id="3.30.2090.10">
    <property type="entry name" value="Multidrug efflux transporter AcrB TolC docking domain, DN and DC subdomains"/>
    <property type="match status" value="2"/>
</dbReference>
<evidence type="ECO:0000313" key="3">
    <source>
        <dbReference type="Proteomes" id="UP000712570"/>
    </source>
</evidence>
<dbReference type="Proteomes" id="UP000712570">
    <property type="component" value="Unassembled WGS sequence"/>
</dbReference>
<keyword evidence="1" id="KW-0812">Transmembrane</keyword>
<dbReference type="PANTHER" id="PTHR32063:SF18">
    <property type="entry name" value="CATION EFFLUX SYSTEM PROTEIN"/>
    <property type="match status" value="1"/>
</dbReference>
<feature type="transmembrane region" description="Helical" evidence="1">
    <location>
        <begin position="1012"/>
        <end position="1041"/>
    </location>
</feature>
<dbReference type="SUPFAM" id="SSF82714">
    <property type="entry name" value="Multidrug efflux transporter AcrB TolC docking domain, DN and DC subdomains"/>
    <property type="match status" value="2"/>
</dbReference>
<dbReference type="EMBL" id="JAAOLX010000001">
    <property type="protein sequence ID" value="NHQ85158.1"/>
    <property type="molecule type" value="Genomic_DNA"/>
</dbReference>
<feature type="transmembrane region" description="Helical" evidence="1">
    <location>
        <begin position="422"/>
        <end position="447"/>
    </location>
</feature>
<feature type="transmembrane region" description="Helical" evidence="1">
    <location>
        <begin position="925"/>
        <end position="952"/>
    </location>
</feature>
<sequence length="1052" mass="116493">MLWSLRVCISCVKGKQSDCCLLRENNIVEKPDLTKQRFNLSAWALKHQSLVLYLMVVLTLGGILAYGKLGMKEDPEFTFKAMVVRSFWPGASAPEMEQQVTDKLEEALQGIAYIHFTKSYSRSGESLITIMLHEDQKNNVSDAWYQVRKRINDAKGKLPPGVSGPFFNDEFGDTYGNLYAFTGDGFTYPELKKYIELARTELLRIPDVNKALLIGQQDEKIYVEYSNAKLASLGISPFQINKVIAATNTVTPAGAIEGKDEHVYLRVSGGFNAVDHLRSLPITVAGKTFLLGDIAQIFRATIDPPQTKMRYQGQDAVGLGISMRKGGDVVKMGQQIDASLAKIRSNLPVGIEIHTISDQPAVVKNAIHIFMKSLLEAVVIVLAVSFLSLGWRTGIVVALSIPLVLLLTFLGMNIFNLELQRISLGALVIALGLLVDDAIIAVEMMALKLEQGWSRFDAATFAYTSTAFPMLTGTLITAAGFLPVGLAKSDAGEYTFSIFAVIGIALVLSWIVAVVFTPYMGYHLLPETPRHEEHDVYQGGFYARFRKLVTWCVTWRKTVIAATLGAFLVAVATFALFIPQQFFPASARPELMVDMWLPYTASYEATEREVKRMEAIAMKDPDVAHVTSYIGVGSPRYYLPLDEQMPNLNFGQLTVMTKDEKVRENVYKRLSQKFADDFPLVRGRVTRLENGPPVGYPVQFRISGENPAELNRIAAQVADAMRQNPHTRQVHTDWGEKVKVVRLQTKQDRLRQFGLTSQELATYLQMAVSGITATQYREADQSIDVVTRLTSNERTRLDFLKDLRVPLPSGQFVPLSQLATLQLENEESLIWRRNRVATLTVRADVAGSAQAPDVSNALMPAVRKIEAKLPQGYHIETGGTLESSATGQESINKVMPLMLLVVMTLLMLQLQSIQRMIMVLLTAPLGLIGVAISLLLFQAPFGFVAMLGVIALSGMIMRNSVILMDQIEQDRAAGDDAWTAVIESAVRRFRPIMLTAAAAILAMIPLTRDTFWGPMAIAIMGGLFVATVLTLLFLPALYAAWFRLSPPESKKV</sequence>
<dbReference type="Gene3D" id="3.30.70.1440">
    <property type="entry name" value="Multidrug efflux transporter AcrB pore domain"/>
    <property type="match status" value="1"/>
</dbReference>
<feature type="transmembrane region" description="Helical" evidence="1">
    <location>
        <begin position="395"/>
        <end position="415"/>
    </location>
</feature>
<feature type="transmembrane region" description="Helical" evidence="1">
    <location>
        <begin position="50"/>
        <end position="67"/>
    </location>
</feature>
<keyword evidence="1" id="KW-0472">Membrane</keyword>
<feature type="transmembrane region" description="Helical" evidence="1">
    <location>
        <begin position="989"/>
        <end position="1006"/>
    </location>
</feature>
<organism evidence="2 3">
    <name type="scientific">Iodobacter violaceini</name>
    <dbReference type="NCBI Taxonomy" id="3044271"/>
    <lineage>
        <taxon>Bacteria</taxon>
        <taxon>Pseudomonadati</taxon>
        <taxon>Pseudomonadota</taxon>
        <taxon>Betaproteobacteria</taxon>
        <taxon>Neisseriales</taxon>
        <taxon>Chitinibacteraceae</taxon>
        <taxon>Iodobacter</taxon>
    </lineage>
</organism>
<accession>A0ABX0KY63</accession>
<evidence type="ECO:0000256" key="1">
    <source>
        <dbReference type="SAM" id="Phobius"/>
    </source>
</evidence>
<gene>
    <name evidence="2" type="ORF">HA050_03405</name>
</gene>
<feature type="transmembrane region" description="Helical" evidence="1">
    <location>
        <begin position="559"/>
        <end position="578"/>
    </location>
</feature>